<dbReference type="AlphaFoldDB" id="A0A7J9D1Q9"/>
<proteinExistence type="predicted"/>
<dbReference type="Proteomes" id="UP000593579">
    <property type="component" value="Unassembled WGS sequence"/>
</dbReference>
<organism evidence="1 2">
    <name type="scientific">Gossypium gossypioides</name>
    <name type="common">Mexican cotton</name>
    <name type="synonym">Selera gossypioides</name>
    <dbReference type="NCBI Taxonomy" id="34282"/>
    <lineage>
        <taxon>Eukaryota</taxon>
        <taxon>Viridiplantae</taxon>
        <taxon>Streptophyta</taxon>
        <taxon>Embryophyta</taxon>
        <taxon>Tracheophyta</taxon>
        <taxon>Spermatophyta</taxon>
        <taxon>Magnoliopsida</taxon>
        <taxon>eudicotyledons</taxon>
        <taxon>Gunneridae</taxon>
        <taxon>Pentapetalae</taxon>
        <taxon>rosids</taxon>
        <taxon>malvids</taxon>
        <taxon>Malvales</taxon>
        <taxon>Malvaceae</taxon>
        <taxon>Malvoideae</taxon>
        <taxon>Gossypium</taxon>
    </lineage>
</organism>
<evidence type="ECO:0000313" key="1">
    <source>
        <dbReference type="EMBL" id="MBA0754662.1"/>
    </source>
</evidence>
<sequence>MEMRFLDKIEDNVAVRMWELFHFWKSGLGAHCGRIYDLASVSKDSS</sequence>
<accession>A0A7J9D1Q9</accession>
<evidence type="ECO:0000313" key="2">
    <source>
        <dbReference type="Proteomes" id="UP000593579"/>
    </source>
</evidence>
<comment type="caution">
    <text evidence="1">The sequence shown here is derived from an EMBL/GenBank/DDBJ whole genome shotgun (WGS) entry which is preliminary data.</text>
</comment>
<keyword evidence="2" id="KW-1185">Reference proteome</keyword>
<reference evidence="1 2" key="1">
    <citation type="journal article" date="2019" name="Genome Biol. Evol.">
        <title>Insights into the evolution of the New World diploid cottons (Gossypium, subgenus Houzingenia) based on genome sequencing.</title>
        <authorList>
            <person name="Grover C.E."/>
            <person name="Arick M.A. 2nd"/>
            <person name="Thrash A."/>
            <person name="Conover J.L."/>
            <person name="Sanders W.S."/>
            <person name="Peterson D.G."/>
            <person name="Frelichowski J.E."/>
            <person name="Scheffler J.A."/>
            <person name="Scheffler B.E."/>
            <person name="Wendel J.F."/>
        </authorList>
    </citation>
    <scope>NUCLEOTIDE SEQUENCE [LARGE SCALE GENOMIC DNA]</scope>
    <source>
        <strain evidence="1">5</strain>
        <tissue evidence="1">Leaf</tissue>
    </source>
</reference>
<gene>
    <name evidence="1" type="ORF">Gogos_020649</name>
</gene>
<dbReference type="EMBL" id="JABEZY010263220">
    <property type="protein sequence ID" value="MBA0754662.1"/>
    <property type="molecule type" value="Genomic_DNA"/>
</dbReference>
<name>A0A7J9D1Q9_GOSGO</name>
<protein>
    <submittedName>
        <fullName evidence="1">Uncharacterized protein</fullName>
    </submittedName>
</protein>
<dbReference type="OrthoDB" id="989156at2759"/>